<keyword evidence="2" id="KW-1185">Reference proteome</keyword>
<dbReference type="AlphaFoldDB" id="A0A8E0S9R7"/>
<gene>
    <name evidence="1" type="ORF">FBUS_00440</name>
</gene>
<protein>
    <submittedName>
        <fullName evidence="1">Uncharacterized protein</fullName>
    </submittedName>
</protein>
<sequence length="231" mass="25951">MDITAPNTTEMLRGSDVLQLFLEALFQPVLCAQCIQLNAKLEANSYYGLNAALLGQPHSDPFENVHSSQPGGTIGVWRCKRSHWSDSNKQKITSHRLSDTDIDSYQQLSCLKGSQFIDARKHSIVSMKAGLQHLLVLTQEGCMSHSGSVWYWNCQTKPGMDWNSRTQRKTCNSAAFSGRIFLLDTSEILLQGQCPIKACYFEKPFLSTFITFPDNLSVRYLTFSRIVCLIG</sequence>
<proteinExistence type="predicted"/>
<dbReference type="Proteomes" id="UP000728185">
    <property type="component" value="Unassembled WGS sequence"/>
</dbReference>
<evidence type="ECO:0000313" key="1">
    <source>
        <dbReference type="EMBL" id="KAA0200596.1"/>
    </source>
</evidence>
<comment type="caution">
    <text evidence="1">The sequence shown here is derived from an EMBL/GenBank/DDBJ whole genome shotgun (WGS) entry which is preliminary data.</text>
</comment>
<name>A0A8E0S9R7_9TREM</name>
<organism evidence="1 2">
    <name type="scientific">Fasciolopsis buskii</name>
    <dbReference type="NCBI Taxonomy" id="27845"/>
    <lineage>
        <taxon>Eukaryota</taxon>
        <taxon>Metazoa</taxon>
        <taxon>Spiralia</taxon>
        <taxon>Lophotrochozoa</taxon>
        <taxon>Platyhelminthes</taxon>
        <taxon>Trematoda</taxon>
        <taxon>Digenea</taxon>
        <taxon>Plagiorchiida</taxon>
        <taxon>Echinostomata</taxon>
        <taxon>Echinostomatoidea</taxon>
        <taxon>Fasciolidae</taxon>
        <taxon>Fasciolopsis</taxon>
    </lineage>
</organism>
<accession>A0A8E0S9R7</accession>
<evidence type="ECO:0000313" key="2">
    <source>
        <dbReference type="Proteomes" id="UP000728185"/>
    </source>
</evidence>
<dbReference type="EMBL" id="LUCM01000398">
    <property type="protein sequence ID" value="KAA0200596.1"/>
    <property type="molecule type" value="Genomic_DNA"/>
</dbReference>
<reference evidence="1" key="1">
    <citation type="submission" date="2019-05" db="EMBL/GenBank/DDBJ databases">
        <title>Annotation for the trematode Fasciolopsis buski.</title>
        <authorList>
            <person name="Choi Y.-J."/>
        </authorList>
    </citation>
    <scope>NUCLEOTIDE SEQUENCE</scope>
    <source>
        <strain evidence="1">HT</strain>
        <tissue evidence="1">Whole worm</tissue>
    </source>
</reference>